<evidence type="ECO:0000313" key="3">
    <source>
        <dbReference type="Proteomes" id="UP000182658"/>
    </source>
</evidence>
<evidence type="ECO:0000256" key="1">
    <source>
        <dbReference type="SAM" id="Phobius"/>
    </source>
</evidence>
<proteinExistence type="predicted"/>
<dbReference type="InParanoid" id="A0A1J7IDY9"/>
<sequence>MMSDNAKLRIVNPKNIAAFEQTFSTFLQLLAQFSPSNQTLERISYAAHSTQLVNGRTVAAVTINVPDGAERDFCRAIMEPKSDPLVNSVSEHGLLGLSTVEGDRLDTPWNMAVFETCYVAGADRLKRFQLQGLKWFSKRELPMWLQLASFAAGTCIQVSFISTIVSSGRLGAAGVIALRAAQKNNRISWVGTATEAGSTLLRSIAKENEKIYSEDDYKRETAAAIGHLREHTALVCQFIQGMTQTTNGAEEQWDRDLPKVFQKLYNITLRAYTAFSLSEELINHYFRVAVVHGAAAASAAVSTAASGIQLALILEARRALPHLAKALIPSALSAAGGVVFGLGSTIYHGVQAAKAHKKKVRCEQLAHLVQQIWEASAEANTFIRWVKTTSGTNVVFVHDSGREWETFLVSLRGPGQVQQEWKQPQFVIRWLNQRRLDLEGLSTDLETEWRGIWS</sequence>
<accession>A0A1J7IDY9</accession>
<protein>
    <submittedName>
        <fullName evidence="2">Uncharacterized protein</fullName>
    </submittedName>
</protein>
<feature type="transmembrane region" description="Helical" evidence="1">
    <location>
        <begin position="285"/>
        <end position="314"/>
    </location>
</feature>
<evidence type="ECO:0000313" key="2">
    <source>
        <dbReference type="EMBL" id="OIW25629.1"/>
    </source>
</evidence>
<keyword evidence="1" id="KW-0472">Membrane</keyword>
<name>A0A1J7IDY9_9PEZI</name>
<keyword evidence="1" id="KW-0812">Transmembrane</keyword>
<dbReference type="Proteomes" id="UP000182658">
    <property type="component" value="Unassembled WGS sequence"/>
</dbReference>
<keyword evidence="3" id="KW-1185">Reference proteome</keyword>
<keyword evidence="1" id="KW-1133">Transmembrane helix</keyword>
<organism evidence="2 3">
    <name type="scientific">Coniochaeta ligniaria NRRL 30616</name>
    <dbReference type="NCBI Taxonomy" id="1408157"/>
    <lineage>
        <taxon>Eukaryota</taxon>
        <taxon>Fungi</taxon>
        <taxon>Dikarya</taxon>
        <taxon>Ascomycota</taxon>
        <taxon>Pezizomycotina</taxon>
        <taxon>Sordariomycetes</taxon>
        <taxon>Sordariomycetidae</taxon>
        <taxon>Coniochaetales</taxon>
        <taxon>Coniochaetaceae</taxon>
        <taxon>Coniochaeta</taxon>
    </lineage>
</organism>
<gene>
    <name evidence="2" type="ORF">CONLIGDRAFT_708295</name>
</gene>
<feature type="transmembrane region" description="Helical" evidence="1">
    <location>
        <begin position="326"/>
        <end position="350"/>
    </location>
</feature>
<reference evidence="2 3" key="1">
    <citation type="submission" date="2016-10" db="EMBL/GenBank/DDBJ databases">
        <title>Draft genome sequence of Coniochaeta ligniaria NRRL30616, a lignocellulolytic fungus for bioabatement of inhibitors in plant biomass hydrolysates.</title>
        <authorList>
            <consortium name="DOE Joint Genome Institute"/>
            <person name="Jimenez D.J."/>
            <person name="Hector R.E."/>
            <person name="Riley R."/>
            <person name="Sun H."/>
            <person name="Grigoriev I.V."/>
            <person name="Van Elsas J.D."/>
            <person name="Nichols N.N."/>
        </authorList>
    </citation>
    <scope>NUCLEOTIDE SEQUENCE [LARGE SCALE GENOMIC DNA]</scope>
    <source>
        <strain evidence="2 3">NRRL 30616</strain>
    </source>
</reference>
<dbReference type="AlphaFoldDB" id="A0A1J7IDY9"/>
<dbReference type="EMBL" id="KV875101">
    <property type="protein sequence ID" value="OIW25629.1"/>
    <property type="molecule type" value="Genomic_DNA"/>
</dbReference>